<dbReference type="InterPro" id="IPR042104">
    <property type="entry name" value="PKS_dehydratase_sf"/>
</dbReference>
<dbReference type="Pfam" id="PF16197">
    <property type="entry name" value="KAsynt_C_assoc"/>
    <property type="match status" value="1"/>
</dbReference>
<feature type="domain" description="Ketosynthase family 3 (KS3)" evidence="9">
    <location>
        <begin position="6"/>
        <end position="440"/>
    </location>
</feature>
<dbReference type="SUPFAM" id="SSF53901">
    <property type="entry name" value="Thiolase-like"/>
    <property type="match status" value="1"/>
</dbReference>
<dbReference type="Gene3D" id="3.30.559.10">
    <property type="entry name" value="Chloramphenicol acetyltransferase-like domain"/>
    <property type="match status" value="1"/>
</dbReference>
<dbReference type="Gene3D" id="3.30.559.30">
    <property type="entry name" value="Nonribosomal peptide synthetase, condensation domain"/>
    <property type="match status" value="1"/>
</dbReference>
<feature type="compositionally biased region" description="Polar residues" evidence="7">
    <location>
        <begin position="2508"/>
        <end position="2517"/>
    </location>
</feature>
<feature type="compositionally biased region" description="Low complexity" evidence="7">
    <location>
        <begin position="2486"/>
        <end position="2507"/>
    </location>
</feature>
<evidence type="ECO:0000256" key="4">
    <source>
        <dbReference type="ARBA" id="ARBA00022679"/>
    </source>
</evidence>
<dbReference type="InterPro" id="IPR049552">
    <property type="entry name" value="PKS_DH_N"/>
</dbReference>
<dbReference type="PANTHER" id="PTHR43775">
    <property type="entry name" value="FATTY ACID SYNTHASE"/>
    <property type="match status" value="1"/>
</dbReference>
<dbReference type="GO" id="GO:0008757">
    <property type="term" value="F:S-adenosylmethionine-dependent methyltransferase activity"/>
    <property type="evidence" value="ECO:0007669"/>
    <property type="project" value="InterPro"/>
</dbReference>
<dbReference type="FunFam" id="3.40.47.10:FF:000019">
    <property type="entry name" value="Polyketide synthase type I"/>
    <property type="match status" value="1"/>
</dbReference>
<feature type="domain" description="Carrier" evidence="8">
    <location>
        <begin position="2367"/>
        <end position="2444"/>
    </location>
</feature>
<evidence type="ECO:0000256" key="5">
    <source>
        <dbReference type="ARBA" id="ARBA00023268"/>
    </source>
</evidence>
<dbReference type="SMART" id="SM00825">
    <property type="entry name" value="PKS_KS"/>
    <property type="match status" value="1"/>
</dbReference>
<proteinExistence type="predicted"/>
<dbReference type="InterPro" id="IPR001227">
    <property type="entry name" value="Ac_transferase_dom_sf"/>
</dbReference>
<dbReference type="Gene3D" id="1.10.1200.10">
    <property type="entry name" value="ACP-like"/>
    <property type="match status" value="1"/>
</dbReference>
<dbReference type="GO" id="GO:0004315">
    <property type="term" value="F:3-oxoacyl-[acyl-carrier-protein] synthase activity"/>
    <property type="evidence" value="ECO:0007669"/>
    <property type="project" value="InterPro"/>
</dbReference>
<evidence type="ECO:0000256" key="2">
    <source>
        <dbReference type="ARBA" id="ARBA00022553"/>
    </source>
</evidence>
<dbReference type="GO" id="GO:0016874">
    <property type="term" value="F:ligase activity"/>
    <property type="evidence" value="ECO:0007669"/>
    <property type="project" value="UniProtKB-KW"/>
</dbReference>
<dbReference type="SMART" id="SM00823">
    <property type="entry name" value="PKS_PP"/>
    <property type="match status" value="1"/>
</dbReference>
<dbReference type="SUPFAM" id="SSF47336">
    <property type="entry name" value="ACP-like"/>
    <property type="match status" value="1"/>
</dbReference>
<evidence type="ECO:0000313" key="12">
    <source>
        <dbReference type="Proteomes" id="UP001152607"/>
    </source>
</evidence>
<dbReference type="Pfam" id="PF21089">
    <property type="entry name" value="PKS_DH_N"/>
    <property type="match status" value="1"/>
</dbReference>
<dbReference type="InterPro" id="IPR016035">
    <property type="entry name" value="Acyl_Trfase/lysoPLipase"/>
</dbReference>
<dbReference type="InterPro" id="IPR018201">
    <property type="entry name" value="Ketoacyl_synth_AS"/>
</dbReference>
<dbReference type="Gene3D" id="3.40.366.10">
    <property type="entry name" value="Malonyl-Coenzyme A Acyl Carrier Protein, domain 2"/>
    <property type="match status" value="1"/>
</dbReference>
<feature type="domain" description="PKS/mFAS DH" evidence="10">
    <location>
        <begin position="955"/>
        <end position="1265"/>
    </location>
</feature>
<feature type="active site" description="Proton donor; for dehydratase activity" evidence="6">
    <location>
        <position position="1165"/>
    </location>
</feature>
<dbReference type="PANTHER" id="PTHR43775:SF20">
    <property type="entry name" value="HYBRID PKS-NRPS SYNTHETASE APDA"/>
    <property type="match status" value="1"/>
</dbReference>
<dbReference type="Gene3D" id="3.40.50.720">
    <property type="entry name" value="NAD(P)-binding Rossmann-like Domain"/>
    <property type="match status" value="1"/>
</dbReference>
<dbReference type="SMART" id="SM00826">
    <property type="entry name" value="PKS_DH"/>
    <property type="match status" value="1"/>
</dbReference>
<name>A0A9W4ULT3_9PLEO</name>
<dbReference type="Gene3D" id="3.30.70.3290">
    <property type="match status" value="1"/>
</dbReference>
<dbReference type="InterPro" id="IPR023213">
    <property type="entry name" value="CAT-like_dom_sf"/>
</dbReference>
<dbReference type="GO" id="GO:0031177">
    <property type="term" value="F:phosphopantetheine binding"/>
    <property type="evidence" value="ECO:0007669"/>
    <property type="project" value="InterPro"/>
</dbReference>
<feature type="region of interest" description="Disordered" evidence="7">
    <location>
        <begin position="2468"/>
        <end position="2519"/>
    </location>
</feature>
<dbReference type="SMART" id="SM00822">
    <property type="entry name" value="PKS_KR"/>
    <property type="match status" value="1"/>
</dbReference>
<dbReference type="InterPro" id="IPR020841">
    <property type="entry name" value="PKS_Beta-ketoAc_synthase_dom"/>
</dbReference>
<evidence type="ECO:0000259" key="10">
    <source>
        <dbReference type="PROSITE" id="PS52019"/>
    </source>
</evidence>
<accession>A0A9W4ULT3</accession>
<dbReference type="Pfam" id="PF00550">
    <property type="entry name" value="PP-binding"/>
    <property type="match status" value="1"/>
</dbReference>
<keyword evidence="2" id="KW-0597">Phosphoprotein</keyword>
<dbReference type="SUPFAM" id="SSF53335">
    <property type="entry name" value="S-adenosyl-L-methionine-dependent methyltransferases"/>
    <property type="match status" value="1"/>
</dbReference>
<dbReference type="InterPro" id="IPR049551">
    <property type="entry name" value="PKS_DH_C"/>
</dbReference>
<dbReference type="InterPro" id="IPR016036">
    <property type="entry name" value="Malonyl_transacylase_ACP-bd"/>
</dbReference>
<dbReference type="InterPro" id="IPR020807">
    <property type="entry name" value="PKS_DH"/>
</dbReference>
<dbReference type="InterPro" id="IPR020806">
    <property type="entry name" value="PKS_PP-bd"/>
</dbReference>
<evidence type="ECO:0000256" key="1">
    <source>
        <dbReference type="ARBA" id="ARBA00022450"/>
    </source>
</evidence>
<dbReference type="Proteomes" id="UP001152607">
    <property type="component" value="Unassembled WGS sequence"/>
</dbReference>
<dbReference type="Pfam" id="PF02801">
    <property type="entry name" value="Ketoacyl-synt_C"/>
    <property type="match status" value="1"/>
</dbReference>
<dbReference type="Gene3D" id="3.10.129.110">
    <property type="entry name" value="Polyketide synthase dehydratase"/>
    <property type="match status" value="1"/>
</dbReference>
<dbReference type="GO" id="GO:0044550">
    <property type="term" value="P:secondary metabolite biosynthetic process"/>
    <property type="evidence" value="ECO:0007669"/>
    <property type="project" value="UniProtKB-ARBA"/>
</dbReference>
<dbReference type="InterPro" id="IPR016039">
    <property type="entry name" value="Thiolase-like"/>
</dbReference>
<dbReference type="InterPro" id="IPR001242">
    <property type="entry name" value="Condensation_dom"/>
</dbReference>
<dbReference type="PROSITE" id="PS50075">
    <property type="entry name" value="CARRIER"/>
    <property type="match status" value="1"/>
</dbReference>
<gene>
    <name evidence="11" type="ORF">PDIGIT_LOCUS10335</name>
</gene>
<dbReference type="Pfam" id="PF00698">
    <property type="entry name" value="Acyl_transf_1"/>
    <property type="match status" value="1"/>
</dbReference>
<dbReference type="PROSITE" id="PS00012">
    <property type="entry name" value="PHOSPHOPANTETHEINE"/>
    <property type="match status" value="1"/>
</dbReference>
<dbReference type="SUPFAM" id="SSF51735">
    <property type="entry name" value="NAD(P)-binding Rossmann-fold domains"/>
    <property type="match status" value="1"/>
</dbReference>
<dbReference type="InterPro" id="IPR013968">
    <property type="entry name" value="PKS_KR"/>
</dbReference>
<keyword evidence="1" id="KW-0596">Phosphopantetheine</keyword>
<dbReference type="SUPFAM" id="SSF55048">
    <property type="entry name" value="Probable ACP-binding domain of malonyl-CoA ACP transacylase"/>
    <property type="match status" value="1"/>
</dbReference>
<dbReference type="InterPro" id="IPR032821">
    <property type="entry name" value="PKS_assoc"/>
</dbReference>
<dbReference type="Pfam" id="PF14765">
    <property type="entry name" value="PS-DH"/>
    <property type="match status" value="1"/>
</dbReference>
<organism evidence="11 12">
    <name type="scientific">Periconia digitata</name>
    <dbReference type="NCBI Taxonomy" id="1303443"/>
    <lineage>
        <taxon>Eukaryota</taxon>
        <taxon>Fungi</taxon>
        <taxon>Dikarya</taxon>
        <taxon>Ascomycota</taxon>
        <taxon>Pezizomycotina</taxon>
        <taxon>Dothideomycetes</taxon>
        <taxon>Pleosporomycetidae</taxon>
        <taxon>Pleosporales</taxon>
        <taxon>Massarineae</taxon>
        <taxon>Periconiaceae</taxon>
        <taxon>Periconia</taxon>
    </lineage>
</organism>
<dbReference type="Gene3D" id="3.40.50.150">
    <property type="entry name" value="Vaccinia Virus protein VP39"/>
    <property type="match status" value="1"/>
</dbReference>
<dbReference type="PROSITE" id="PS00606">
    <property type="entry name" value="KS3_1"/>
    <property type="match status" value="1"/>
</dbReference>
<evidence type="ECO:0008006" key="13">
    <source>
        <dbReference type="Google" id="ProtNLM"/>
    </source>
</evidence>
<comment type="caution">
    <text evidence="11">The sequence shown here is derived from an EMBL/GenBank/DDBJ whole genome shotgun (WGS) entry which is preliminary data.</text>
</comment>
<dbReference type="CDD" id="cd00833">
    <property type="entry name" value="PKS"/>
    <property type="match status" value="1"/>
</dbReference>
<dbReference type="Pfam" id="PF00668">
    <property type="entry name" value="Condensation"/>
    <property type="match status" value="1"/>
</dbReference>
<dbReference type="InterPro" id="IPR014043">
    <property type="entry name" value="Acyl_transferase_dom"/>
</dbReference>
<dbReference type="InterPro" id="IPR014031">
    <property type="entry name" value="Ketoacyl_synth_C"/>
</dbReference>
<evidence type="ECO:0000313" key="11">
    <source>
        <dbReference type="EMBL" id="CAI6337226.1"/>
    </source>
</evidence>
<dbReference type="Pfam" id="PF00109">
    <property type="entry name" value="ketoacyl-synt"/>
    <property type="match status" value="1"/>
</dbReference>
<keyword evidence="4" id="KW-0808">Transferase</keyword>
<dbReference type="InterPro" id="IPR014030">
    <property type="entry name" value="Ketoacyl_synth_N"/>
</dbReference>
<evidence type="ECO:0000256" key="6">
    <source>
        <dbReference type="PROSITE-ProRule" id="PRU01363"/>
    </source>
</evidence>
<evidence type="ECO:0000259" key="8">
    <source>
        <dbReference type="PROSITE" id="PS50075"/>
    </source>
</evidence>
<dbReference type="InterPro" id="IPR049900">
    <property type="entry name" value="PKS_mFAS_DH"/>
</dbReference>
<evidence type="ECO:0000256" key="7">
    <source>
        <dbReference type="SAM" id="MobiDB-lite"/>
    </source>
</evidence>
<dbReference type="GO" id="GO:0004312">
    <property type="term" value="F:fatty acid synthase activity"/>
    <property type="evidence" value="ECO:0007669"/>
    <property type="project" value="TreeGrafter"/>
</dbReference>
<dbReference type="InterPro" id="IPR009081">
    <property type="entry name" value="PP-bd_ACP"/>
</dbReference>
<dbReference type="PROSITE" id="PS52019">
    <property type="entry name" value="PKS_MFAS_DH"/>
    <property type="match status" value="1"/>
</dbReference>
<dbReference type="PROSITE" id="PS52004">
    <property type="entry name" value="KS3_2"/>
    <property type="match status" value="1"/>
</dbReference>
<reference evidence="11" key="1">
    <citation type="submission" date="2023-01" db="EMBL/GenBank/DDBJ databases">
        <authorList>
            <person name="Van Ghelder C."/>
            <person name="Rancurel C."/>
        </authorList>
    </citation>
    <scope>NUCLEOTIDE SEQUENCE</scope>
    <source>
        <strain evidence="11">CNCM I-4278</strain>
    </source>
</reference>
<keyword evidence="12" id="KW-1185">Reference proteome</keyword>
<dbReference type="SMART" id="SM00827">
    <property type="entry name" value="PKS_AT"/>
    <property type="match status" value="1"/>
</dbReference>
<feature type="region of interest" description="C-terminal hotdog fold" evidence="6">
    <location>
        <begin position="1106"/>
        <end position="1265"/>
    </location>
</feature>
<dbReference type="InterPro" id="IPR036291">
    <property type="entry name" value="NAD(P)-bd_dom_sf"/>
</dbReference>
<evidence type="ECO:0000256" key="3">
    <source>
        <dbReference type="ARBA" id="ARBA00022598"/>
    </source>
</evidence>
<dbReference type="InterPro" id="IPR036736">
    <property type="entry name" value="ACP-like_sf"/>
</dbReference>
<dbReference type="InterPro" id="IPR057326">
    <property type="entry name" value="KR_dom"/>
</dbReference>
<protein>
    <recommendedName>
        <fullName evidence="13">Polyketide synthase</fullName>
    </recommendedName>
</protein>
<feature type="region of interest" description="N-terminal hotdog fold" evidence="6">
    <location>
        <begin position="955"/>
        <end position="1091"/>
    </location>
</feature>
<feature type="active site" description="Proton acceptor; for dehydratase activity" evidence="6">
    <location>
        <position position="987"/>
    </location>
</feature>
<dbReference type="InterPro" id="IPR006162">
    <property type="entry name" value="Ppantetheine_attach_site"/>
</dbReference>
<dbReference type="EMBL" id="CAOQHR010000007">
    <property type="protein sequence ID" value="CAI6337226.1"/>
    <property type="molecule type" value="Genomic_DNA"/>
</dbReference>
<dbReference type="GO" id="GO:0006633">
    <property type="term" value="P:fatty acid biosynthetic process"/>
    <property type="evidence" value="ECO:0007669"/>
    <property type="project" value="InterPro"/>
</dbReference>
<dbReference type="Pfam" id="PF13489">
    <property type="entry name" value="Methyltransf_23"/>
    <property type="match status" value="1"/>
</dbReference>
<dbReference type="OrthoDB" id="329835at2759"/>
<keyword evidence="5" id="KW-0511">Multifunctional enzyme</keyword>
<sequence>MDHTPLEPIAIIGAGCRFPGNADCPSRLWSLLKNPTDLSKRIPDDRFNPTTFFNEDGEHHGASNVDKGYFLEEDIRRFDASFFNIAPKEAETIDPQHRILLETVYEGLDDAGLSMHKLQGSNTSVYVGCMTMDYYDMQYRDPQLSSQYVATGTATSILSNRVSYFYNWSGPSMTIDTACSSSLVAVHLAVQSLRSGESSLACAAGANLILGPGRFIAQSSLHMLSPTGKSRMWDVGADGYARGEGIACVIMKKLSDAIADGDHIDGIIRETGVNSDGRSKGITMPSSAAQAQLIRDTYARVGLDPYSQKDRPQVFEAHGTGTQAGDPREANAISSSFFSEDSGNAETTKLLVGSVKTIIGHTEGAAGLAGVIKMLVAMKHRTVPPNQHLVTLNPSVKPFYDNLLIPTSCMPWPDTHGGPMRASVNSFGFGGTNAHAIIESFSTSRTDLARWMPSPKISKSTKSLDLAPPVAGTSLLMTAMTEKALRANAKDLLAVLQACDDNEFKQILWTLRHRRSHLPVRASISGVDREQITLALERRLGQGGSKTEFGVRSKNLSRSSAKILGVFTGQGAQWATMARSLMSSPAFANTLQQLQKHLDALPDPPSWSIVEELQASASVSRLNEAALSQPLCTCIQIAMVEMLWQSGVRFYAVVGHSSGEIGAAYAAGLLSARDAVCIAYYRGVHAKLAQGSKGNSGGMLAIGLGKEDAEAFCEKPQYQGRIALAASNSSTSTTLSGDLDAIQEAVQDCSAQGLFARQLKVDTAYHSAHMYPCSEPYLSSLEACGVEPLPMPNASSPRWFSSVTGMSAPITGPVLSGPYWRDNMCQPVLFAEAMSNACIETGPFDLVMEVGPHPALKGPALQSIKSQFGSNHPYTGTLDRTKDDVIAFGEALSFVWAHLGGDTVNIQSTDSLFGDAESHVGLIKGLPSYNWDHSQSYWRAYRVNRQFLNRPRKPHELLGIRTSDDTDNEMRWRNILKPDEIEWLDGHRFQGQIIVPAAAYCIMAFEAAKIMVGTEAYQLVELQDVNIASAITMRDDSPGVEVIFTLTQQTTSLSSDGSMDAEFVLQSGPVDSDRPLKSNVSGRLKIFLGPPDALTLPSHQAEEEQLRSVDVDEFYDYMRDLGLSYTGPFRSITQARRRYRRAHANMPRRSPEDTSNLPVSPALLDSCLQAGFIAYSAPGDEALWTSFLPKSIKSVKFNSFCCENLAGFSDNSNLDVEAYVTKFEATNRREAARMTSDIEIFNEKGHMEFLMEGVVVASFSKGSEADDRELFLKTVWQSDALNDLVDTKPYNSTQHAQIVALESMSNSLLKNIRSRVITADTPTVAQLLSTLAAKIDAASSNKVQDAEALLKSLPDQTVLSIIGHNLPTLWRSGINLAQSEIDAELLRHYFDNGIASKWALSHTQSTLEHIVHRYSRINILEISNGYGAYAGIIPNQLGRSFGTYTACGPNMQSLAHIPIDDPRVSCRAFTFDEAFAEQGLRENFYDVVILNNFLHAAASPDLALRGLRELIKPGGYLILTEPTSTLAYPTVIACGLSGLWPDESIQNRFGRDVSISNLDKQLVGASFSGISHINFDTGDRKTHLSSLIVSQAMDEVTEKLQDPLAFRSYETSQGALLIVGGSQIDTAKLTRKITSVLQFWDAGIIQVDTFEELDPELLQNVDIALILADLDSNVLEDMSEQRLSIMQYLFNDVNTVLWITSGANDSNPYHSATIGLGRAVWGEQAELRLQFLDIDHPAENSILIAEALLRLKISGSDEFDLANPLWTTERELVFQDGRLLLPRVFPDDDRNKRLNSQRRVIRTAKDLERNVVELRYTVDGLLMPHQGPLVSLRTTVPTDLVFIRIQFSSSIPVNLYDVGRLWLVSGTNVVSGEALVALVTQNASVVNAPKKLVRPIAAESSSTSLAQVMLFLLAKTFTSGIALYQPDEQTARLFSDLSRNWGVPVLKLTSSRAAAAADKSWVYLNVRMATARSVEKTLKSIEHILDFSGDLATSNFQAQLGGTIKVQHISSFVLDPRTTPDVVLKQAVDTKCAGAIAPSSITATDIQNLDVNFQPDPFAMLDWSKADSIDVDVQAVGLQLSFPPNKSYLLVGLTGELGESIARYMFQHGAKHFTISSRKPSQGIAWVQDLNEQGACIQIRAMDVSVLADVERIRDEMLSTNIPIGGVINGAMVLSDGLFESMSLESFQTAMRPKVEGSAILDQVFNMPDLDLFIFLSSLSCIVGNPGQSNYAAANMYMVGLAAHRRKRNLAASCLDIGMMMGIGFVRRSGQEATIYGNLKRQGYHVESEIDFLESFAEAVLASKDGDPHIITGLGRVPLDPSKRYKWYSEPKFSHHRLDQVVELSENALVATESIMQQIRTAGTTEEATAVTSTAMAAQIETMLGLGADSLDVTMPLIELGLDSLVAVELRSWVFKETGQDLPVLEIMGDGSVATISAKLALAARAAMNQAPDASNLVVEAPKAAAPVESATKPIITQQAPSPAELTTSSSRSSSSLDHLTSLNTSTPASDQGTTISEPDIVVVGDIGTKAPQQRQDRQEHWHELLSDTVEDISLAQRRFFQQGDIDGTTTDHNVTITYRLNGKISPARLERAIGLTVARHSIFRSSFYLDSNSGEKCGQQAIGHHSRFWLSHSQCPDEKEEIQCRIRACSTRPFAIASGETFRAELLYHGGGSENYTLIFVYHNIIMDGMSWGVFIDDVTSYYSNLDLQKPQTSQFVGAVLSQTQWLAGEEAQRRRGYWKQELEGFARTSVPLLPMARVNHRDDVAHAPGMLERSMYADKHVAAAVKQCASQCRVSSFHLHAAVMQTIMFLLETDDFTLGIMDAGRADMAHVGTVGLFTDYLPLRFARDTTTPFRSVLANTKAKVFTALGNVLPLDIIKEIVSNAPEDGNKEEPPLFQVVLNYRLGALRPAALNGVALELDTLEESKLSFDLMVTIDEDAQEDKLGLTLAMRDYMFGEEAVEWFMRLYLGLLECYARDPDLSAKEALGSVNVGVERED</sequence>
<dbReference type="InterPro" id="IPR050091">
    <property type="entry name" value="PKS_NRPS_Biosynth_Enz"/>
</dbReference>
<dbReference type="Pfam" id="PF08659">
    <property type="entry name" value="KR"/>
    <property type="match status" value="1"/>
</dbReference>
<dbReference type="SUPFAM" id="SSF52151">
    <property type="entry name" value="FabD/lysophospholipase-like"/>
    <property type="match status" value="1"/>
</dbReference>
<dbReference type="Gene3D" id="3.40.47.10">
    <property type="match status" value="1"/>
</dbReference>
<dbReference type="InterPro" id="IPR029063">
    <property type="entry name" value="SAM-dependent_MTases_sf"/>
</dbReference>
<keyword evidence="3" id="KW-0436">Ligase</keyword>
<evidence type="ECO:0000259" key="9">
    <source>
        <dbReference type="PROSITE" id="PS52004"/>
    </source>
</evidence>
<dbReference type="SUPFAM" id="SSF52777">
    <property type="entry name" value="CoA-dependent acyltransferases"/>
    <property type="match status" value="2"/>
</dbReference>